<reference evidence="1 2" key="1">
    <citation type="journal article" date="2024" name="Environ. Microbiol.">
        <title>Novel evolutionary insights on the interactions of the Holosporales (Alphaproteobacteria) with eukaryotic hosts from comparative genomics.</title>
        <authorList>
            <person name="Giovannini M."/>
            <person name="Petroni G."/>
            <person name="Castelli M."/>
        </authorList>
    </citation>
    <scope>NUCLEOTIDE SEQUENCE [LARGE SCALE GENOMIC DNA]</scope>
    <source>
        <strain evidence="1 2">US_Bl 15I1</strain>
    </source>
</reference>
<keyword evidence="2" id="KW-1185">Reference proteome</keyword>
<evidence type="ECO:0000313" key="1">
    <source>
        <dbReference type="EMBL" id="WVX65937.1"/>
    </source>
</evidence>
<protein>
    <recommendedName>
        <fullName evidence="3">NusG domain-containing protein</fullName>
    </recommendedName>
</protein>
<accession>A0ABZ2C0F3</accession>
<evidence type="ECO:0000313" key="2">
    <source>
        <dbReference type="Proteomes" id="UP001330434"/>
    </source>
</evidence>
<dbReference type="Proteomes" id="UP001330434">
    <property type="component" value="Chromosome"/>
</dbReference>
<sequence>MNLKKQKQTGEKPNEIEIYISILFASAISLLMPGVVDAQSKPQQLVCDKGEVYVQIYILDQAYDYCITPCDEDAFVLPKDKSKIILACPLGEQECTLPPRNGQSIHICAPTIACKGKLACIIKSGEKYVGKEAK</sequence>
<dbReference type="EMBL" id="CP133270">
    <property type="protein sequence ID" value="WVX65937.1"/>
    <property type="molecule type" value="Genomic_DNA"/>
</dbReference>
<dbReference type="RefSeq" id="WP_331256505.1">
    <property type="nucleotide sequence ID" value="NZ_CP133270.1"/>
</dbReference>
<gene>
    <name evidence="1" type="ORF">Bealeia1_00103</name>
</gene>
<proteinExistence type="predicted"/>
<organism evidence="1 2">
    <name type="scientific">Candidatus Bealeia paramacronuclearis</name>
    <dbReference type="NCBI Taxonomy" id="1921001"/>
    <lineage>
        <taxon>Bacteria</taxon>
        <taxon>Pseudomonadati</taxon>
        <taxon>Pseudomonadota</taxon>
        <taxon>Alphaproteobacteria</taxon>
        <taxon>Holosporales</taxon>
        <taxon>Holosporaceae</taxon>
        <taxon>Candidatus Bealeia</taxon>
    </lineage>
</organism>
<evidence type="ECO:0008006" key="3">
    <source>
        <dbReference type="Google" id="ProtNLM"/>
    </source>
</evidence>
<name>A0ABZ2C0F3_9PROT</name>